<accession>A0A0C3KVE1</accession>
<evidence type="ECO:0000313" key="2">
    <source>
        <dbReference type="EMBL" id="KIO25403.1"/>
    </source>
</evidence>
<feature type="region of interest" description="Disordered" evidence="1">
    <location>
        <begin position="24"/>
        <end position="53"/>
    </location>
</feature>
<name>A0A0C3KVE1_9AGAM</name>
<dbReference type="HOGENOM" id="CLU_3070394_0_0_1"/>
<organism evidence="2 3">
    <name type="scientific">Tulasnella calospora MUT 4182</name>
    <dbReference type="NCBI Taxonomy" id="1051891"/>
    <lineage>
        <taxon>Eukaryota</taxon>
        <taxon>Fungi</taxon>
        <taxon>Dikarya</taxon>
        <taxon>Basidiomycota</taxon>
        <taxon>Agaricomycotina</taxon>
        <taxon>Agaricomycetes</taxon>
        <taxon>Cantharellales</taxon>
        <taxon>Tulasnellaceae</taxon>
        <taxon>Tulasnella</taxon>
    </lineage>
</organism>
<sequence length="53" mass="5905">MTVKRIREVAQVIAAAQIFTARARSAAKVQTTRPAEKMGHVDVKSEGRPETRR</sequence>
<dbReference type="Proteomes" id="UP000054248">
    <property type="component" value="Unassembled WGS sequence"/>
</dbReference>
<gene>
    <name evidence="2" type="ORF">M407DRAFT_244105</name>
</gene>
<keyword evidence="3" id="KW-1185">Reference proteome</keyword>
<protein>
    <submittedName>
        <fullName evidence="2">Uncharacterized protein</fullName>
    </submittedName>
</protein>
<proteinExistence type="predicted"/>
<dbReference type="AlphaFoldDB" id="A0A0C3KVE1"/>
<evidence type="ECO:0000313" key="3">
    <source>
        <dbReference type="Proteomes" id="UP000054248"/>
    </source>
</evidence>
<reference evidence="3" key="2">
    <citation type="submission" date="2015-01" db="EMBL/GenBank/DDBJ databases">
        <title>Evolutionary Origins and Diversification of the Mycorrhizal Mutualists.</title>
        <authorList>
            <consortium name="DOE Joint Genome Institute"/>
            <consortium name="Mycorrhizal Genomics Consortium"/>
            <person name="Kohler A."/>
            <person name="Kuo A."/>
            <person name="Nagy L.G."/>
            <person name="Floudas D."/>
            <person name="Copeland A."/>
            <person name="Barry K.W."/>
            <person name="Cichocki N."/>
            <person name="Veneault-Fourrey C."/>
            <person name="LaButti K."/>
            <person name="Lindquist E.A."/>
            <person name="Lipzen A."/>
            <person name="Lundell T."/>
            <person name="Morin E."/>
            <person name="Murat C."/>
            <person name="Riley R."/>
            <person name="Ohm R."/>
            <person name="Sun H."/>
            <person name="Tunlid A."/>
            <person name="Henrissat B."/>
            <person name="Grigoriev I.V."/>
            <person name="Hibbett D.S."/>
            <person name="Martin F."/>
        </authorList>
    </citation>
    <scope>NUCLEOTIDE SEQUENCE [LARGE SCALE GENOMIC DNA]</scope>
    <source>
        <strain evidence="3">MUT 4182</strain>
    </source>
</reference>
<feature type="compositionally biased region" description="Basic and acidic residues" evidence="1">
    <location>
        <begin position="34"/>
        <end position="53"/>
    </location>
</feature>
<reference evidence="2 3" key="1">
    <citation type="submission" date="2014-04" db="EMBL/GenBank/DDBJ databases">
        <authorList>
            <consortium name="DOE Joint Genome Institute"/>
            <person name="Kuo A."/>
            <person name="Girlanda M."/>
            <person name="Perotto S."/>
            <person name="Kohler A."/>
            <person name="Nagy L.G."/>
            <person name="Floudas D."/>
            <person name="Copeland A."/>
            <person name="Barry K.W."/>
            <person name="Cichocki N."/>
            <person name="Veneault-Fourrey C."/>
            <person name="LaButti K."/>
            <person name="Lindquist E.A."/>
            <person name="Lipzen A."/>
            <person name="Lundell T."/>
            <person name="Morin E."/>
            <person name="Murat C."/>
            <person name="Sun H."/>
            <person name="Tunlid A."/>
            <person name="Henrissat B."/>
            <person name="Grigoriev I.V."/>
            <person name="Hibbett D.S."/>
            <person name="Martin F."/>
            <person name="Nordberg H.P."/>
            <person name="Cantor M.N."/>
            <person name="Hua S.X."/>
        </authorList>
    </citation>
    <scope>NUCLEOTIDE SEQUENCE [LARGE SCALE GENOMIC DNA]</scope>
    <source>
        <strain evidence="2 3">MUT 4182</strain>
    </source>
</reference>
<dbReference type="EMBL" id="KN823043">
    <property type="protein sequence ID" value="KIO25403.1"/>
    <property type="molecule type" value="Genomic_DNA"/>
</dbReference>
<evidence type="ECO:0000256" key="1">
    <source>
        <dbReference type="SAM" id="MobiDB-lite"/>
    </source>
</evidence>